<dbReference type="EMBL" id="SMZT01000007">
    <property type="protein sequence ID" value="TDL40183.1"/>
    <property type="molecule type" value="Genomic_DNA"/>
</dbReference>
<dbReference type="AlphaFoldDB" id="A0A4R5Y6K2"/>
<dbReference type="GO" id="GO:0016740">
    <property type="term" value="F:transferase activity"/>
    <property type="evidence" value="ECO:0007669"/>
    <property type="project" value="UniProtKB-KW"/>
</dbReference>
<proteinExistence type="predicted"/>
<dbReference type="Gene3D" id="3.90.550.10">
    <property type="entry name" value="Spore Coat Polysaccharide Biosynthesis Protein SpsA, Chain A"/>
    <property type="match status" value="1"/>
</dbReference>
<dbReference type="InterPro" id="IPR029044">
    <property type="entry name" value="Nucleotide-diphossugar_trans"/>
</dbReference>
<dbReference type="RefSeq" id="WP_133411142.1">
    <property type="nucleotide sequence ID" value="NZ_SMZT01000007.1"/>
</dbReference>
<gene>
    <name evidence="2" type="ORF">E2R59_14425</name>
</gene>
<name>A0A4R5Y6K2_KOCRO</name>
<dbReference type="InterPro" id="IPR050834">
    <property type="entry name" value="Glycosyltransf_2"/>
</dbReference>
<dbReference type="SUPFAM" id="SSF53448">
    <property type="entry name" value="Nucleotide-diphospho-sugar transferases"/>
    <property type="match status" value="1"/>
</dbReference>
<keyword evidence="2" id="KW-0808">Transferase</keyword>
<dbReference type="PANTHER" id="PTHR43685:SF2">
    <property type="entry name" value="GLYCOSYLTRANSFERASE 2-LIKE DOMAIN-CONTAINING PROTEIN"/>
    <property type="match status" value="1"/>
</dbReference>
<evidence type="ECO:0000259" key="1">
    <source>
        <dbReference type="Pfam" id="PF00535"/>
    </source>
</evidence>
<feature type="domain" description="Glycosyltransferase 2-like" evidence="1">
    <location>
        <begin position="4"/>
        <end position="129"/>
    </location>
</feature>
<dbReference type="Proteomes" id="UP000295163">
    <property type="component" value="Unassembled WGS sequence"/>
</dbReference>
<comment type="caution">
    <text evidence="2">The sequence shown here is derived from an EMBL/GenBank/DDBJ whole genome shotgun (WGS) entry which is preliminary data.</text>
</comment>
<accession>A0A4R5Y6K2</accession>
<dbReference type="Pfam" id="PF00535">
    <property type="entry name" value="Glycos_transf_2"/>
    <property type="match status" value="1"/>
</dbReference>
<protein>
    <submittedName>
        <fullName evidence="2">Glycosyltransferase family 2 protein</fullName>
    </submittedName>
</protein>
<sequence>MIAAIIPAHDEAARVEHAVLSLHRQTRPPERILVMSDDSTDATVEVALHAGAEVLLTVDNRHHRAGALNQALDTVRMEPDDLVLVLDPGVRLPPGFLARALAALRDRNVGAVSARSTAVGGPAALIRWQALEDVRRSFGRYCDEGAVTGQTRLALDLEAVGWRLSPPLEAEEEGPGPVEHLAPVPAEHAVPVPVERVAPVPVEVLRAEPAAA</sequence>
<dbReference type="CDD" id="cd06423">
    <property type="entry name" value="CESA_like"/>
    <property type="match status" value="1"/>
</dbReference>
<organism evidence="2 3">
    <name type="scientific">Kocuria rosea</name>
    <name type="common">Deinococcus erythromyxa</name>
    <name type="synonym">Micrococcus rubens</name>
    <dbReference type="NCBI Taxonomy" id="1275"/>
    <lineage>
        <taxon>Bacteria</taxon>
        <taxon>Bacillati</taxon>
        <taxon>Actinomycetota</taxon>
        <taxon>Actinomycetes</taxon>
        <taxon>Micrococcales</taxon>
        <taxon>Micrococcaceae</taxon>
        <taxon>Kocuria</taxon>
    </lineage>
</organism>
<evidence type="ECO:0000313" key="3">
    <source>
        <dbReference type="Proteomes" id="UP000295163"/>
    </source>
</evidence>
<dbReference type="GeneID" id="64348618"/>
<dbReference type="InterPro" id="IPR001173">
    <property type="entry name" value="Glyco_trans_2-like"/>
</dbReference>
<reference evidence="2 3" key="1">
    <citation type="submission" date="2019-03" db="EMBL/GenBank/DDBJ databases">
        <title>Genome Sequencing and Assembly of Various Microbes Isolated from Partially Reclaimed Soil and Acid Mine Drainage (AMD) Site.</title>
        <authorList>
            <person name="Steinbock B."/>
            <person name="Bechtold R."/>
            <person name="Sevigny J.L."/>
            <person name="Thomas D."/>
            <person name="Cuthill L.R."/>
            <person name="Aveiro Johannsen E.J."/>
            <person name="Thomas K."/>
            <person name="Ghosh A."/>
        </authorList>
    </citation>
    <scope>NUCLEOTIDE SEQUENCE [LARGE SCALE GENOMIC DNA]</scope>
    <source>
        <strain evidence="2 3">S-A3</strain>
    </source>
</reference>
<evidence type="ECO:0000313" key="2">
    <source>
        <dbReference type="EMBL" id="TDL40183.1"/>
    </source>
</evidence>
<dbReference type="PANTHER" id="PTHR43685">
    <property type="entry name" value="GLYCOSYLTRANSFERASE"/>
    <property type="match status" value="1"/>
</dbReference>